<dbReference type="CDD" id="cd00452">
    <property type="entry name" value="KDPG_aldolase"/>
    <property type="match status" value="1"/>
</dbReference>
<keyword evidence="7" id="KW-1185">Reference proteome</keyword>
<gene>
    <name evidence="6" type="ORF">ABC969_12515</name>
</gene>
<dbReference type="EC" id="4.1.2.21" evidence="6"/>
<comment type="caution">
    <text evidence="6">The sequence shown here is derived from an EMBL/GenBank/DDBJ whole genome shotgun (WGS) entry which is preliminary data.</text>
</comment>
<evidence type="ECO:0000256" key="1">
    <source>
        <dbReference type="ARBA" id="ARBA00004761"/>
    </source>
</evidence>
<comment type="similarity">
    <text evidence="2">Belongs to the KHG/KDPG aldolase family.</text>
</comment>
<dbReference type="RefSeq" id="WP_345865349.1">
    <property type="nucleotide sequence ID" value="NZ_JBDIMF010000005.1"/>
</dbReference>
<organism evidence="6 7">
    <name type="scientific">Sphingomonas qilianensis</name>
    <dbReference type="NCBI Taxonomy" id="1736690"/>
    <lineage>
        <taxon>Bacteria</taxon>
        <taxon>Pseudomonadati</taxon>
        <taxon>Pseudomonadota</taxon>
        <taxon>Alphaproteobacteria</taxon>
        <taxon>Sphingomonadales</taxon>
        <taxon>Sphingomonadaceae</taxon>
        <taxon>Sphingomonas</taxon>
    </lineage>
</organism>
<dbReference type="Pfam" id="PF01081">
    <property type="entry name" value="Aldolase"/>
    <property type="match status" value="1"/>
</dbReference>
<evidence type="ECO:0000313" key="6">
    <source>
        <dbReference type="EMBL" id="MEN2787239.1"/>
    </source>
</evidence>
<comment type="pathway">
    <text evidence="1">Carbohydrate acid metabolism.</text>
</comment>
<dbReference type="InterPro" id="IPR013785">
    <property type="entry name" value="Aldolase_TIM"/>
</dbReference>
<dbReference type="GO" id="GO:0008674">
    <property type="term" value="F:2-dehydro-3-deoxy-6-phosphogalactonate aldolase activity"/>
    <property type="evidence" value="ECO:0007669"/>
    <property type="project" value="UniProtKB-EC"/>
</dbReference>
<keyword evidence="5" id="KW-0119">Carbohydrate metabolism</keyword>
<comment type="subunit">
    <text evidence="3">Homotrimer.</text>
</comment>
<dbReference type="SUPFAM" id="SSF51569">
    <property type="entry name" value="Aldolase"/>
    <property type="match status" value="1"/>
</dbReference>
<evidence type="ECO:0000256" key="2">
    <source>
        <dbReference type="ARBA" id="ARBA00006906"/>
    </source>
</evidence>
<evidence type="ECO:0000256" key="4">
    <source>
        <dbReference type="ARBA" id="ARBA00023239"/>
    </source>
</evidence>
<evidence type="ECO:0000256" key="5">
    <source>
        <dbReference type="ARBA" id="ARBA00023277"/>
    </source>
</evidence>
<sequence>MTHLDTFDAAFAKCPLVAILRGVAPYEIDAIGDALVDAGFTLIEVPMNSPDPLESVARLARRFTGRAVIGAGTVLRVEDVAAVEAAGGTMIISPNANLQVIAASAARGLISMPGIATPSEAFAALEAGATALKLFPAEAASPGVLKAMRAVLPKQVRVLPVGGIAPDNMTPWSAAGAAGFGLGSALYKVGMTAEQVGHNARAFVAALADQG</sequence>
<accession>A0ABU9XUL5</accession>
<dbReference type="PANTHER" id="PTHR30246:SF1">
    <property type="entry name" value="2-DEHYDRO-3-DEOXY-6-PHOSPHOGALACTONATE ALDOLASE-RELATED"/>
    <property type="match status" value="1"/>
</dbReference>
<keyword evidence="4 6" id="KW-0456">Lyase</keyword>
<dbReference type="PANTHER" id="PTHR30246">
    <property type="entry name" value="2-KETO-3-DEOXY-6-PHOSPHOGLUCONATE ALDOLASE"/>
    <property type="match status" value="1"/>
</dbReference>
<proteinExistence type="inferred from homology"/>
<evidence type="ECO:0000256" key="3">
    <source>
        <dbReference type="ARBA" id="ARBA00011233"/>
    </source>
</evidence>
<name>A0ABU9XUL5_9SPHN</name>
<evidence type="ECO:0000313" key="7">
    <source>
        <dbReference type="Proteomes" id="UP001404104"/>
    </source>
</evidence>
<dbReference type="Gene3D" id="3.20.20.70">
    <property type="entry name" value="Aldolase class I"/>
    <property type="match status" value="1"/>
</dbReference>
<dbReference type="NCBIfam" id="NF006600">
    <property type="entry name" value="PRK09140.1"/>
    <property type="match status" value="1"/>
</dbReference>
<dbReference type="EMBL" id="JBDIMF010000005">
    <property type="protein sequence ID" value="MEN2787239.1"/>
    <property type="molecule type" value="Genomic_DNA"/>
</dbReference>
<reference evidence="6 7" key="1">
    <citation type="submission" date="2024-05" db="EMBL/GenBank/DDBJ databases">
        <authorList>
            <person name="Liu Q."/>
            <person name="Xin Y.-H."/>
        </authorList>
    </citation>
    <scope>NUCLEOTIDE SEQUENCE [LARGE SCALE GENOMIC DNA]</scope>
    <source>
        <strain evidence="6 7">CGMCC 1.15349</strain>
    </source>
</reference>
<dbReference type="InterPro" id="IPR000887">
    <property type="entry name" value="Aldlse_KDPG_KHG"/>
</dbReference>
<protein>
    <submittedName>
        <fullName evidence="6">2-dehydro-3-deoxy-6-phosphogalactonate aldolase</fullName>
        <ecNumber evidence="6">4.1.2.21</ecNumber>
    </submittedName>
</protein>
<dbReference type="Proteomes" id="UP001404104">
    <property type="component" value="Unassembled WGS sequence"/>
</dbReference>